<evidence type="ECO:0000313" key="4">
    <source>
        <dbReference type="Proteomes" id="UP000580043"/>
    </source>
</evidence>
<name>A0A848G2I7_9RHOO</name>
<comment type="caution">
    <text evidence="3">The sequence shown here is derived from an EMBL/GenBank/DDBJ whole genome shotgun (WGS) entry which is preliminary data.</text>
</comment>
<dbReference type="RefSeq" id="WP_169144902.1">
    <property type="nucleotide sequence ID" value="NZ_JABBGA010000003.1"/>
</dbReference>
<evidence type="ECO:0000313" key="3">
    <source>
        <dbReference type="EMBL" id="NML25266.1"/>
    </source>
</evidence>
<sequence>MNTQRLASHIGQPCRIVLPATAGATWYIDPAGAPVRVSLEQTGGTRRDGQQTFVLVGELPGNHELHFVLKRAWETRVRSSHRVVLHVQPSGRRARAN</sequence>
<dbReference type="InterPro" id="IPR036331">
    <property type="entry name" value="Chagasin-like_sf"/>
</dbReference>
<evidence type="ECO:0000256" key="2">
    <source>
        <dbReference type="ARBA" id="ARBA00022704"/>
    </source>
</evidence>
<keyword evidence="2" id="KW-0789">Thiol protease inhibitor</keyword>
<reference evidence="3 4" key="1">
    <citation type="submission" date="2020-04" db="EMBL/GenBank/DDBJ databases">
        <title>Zoogloea sp. G-4-1-14 isolated from soil.</title>
        <authorList>
            <person name="Dahal R.H."/>
        </authorList>
    </citation>
    <scope>NUCLEOTIDE SEQUENCE [LARGE SCALE GENOMIC DNA]</scope>
    <source>
        <strain evidence="3 4">G-4-1-14</strain>
    </source>
</reference>
<gene>
    <name evidence="3" type="ORF">HHL15_05905</name>
</gene>
<dbReference type="EMBL" id="JABBGA010000003">
    <property type="protein sequence ID" value="NML25266.1"/>
    <property type="molecule type" value="Genomic_DNA"/>
</dbReference>
<keyword evidence="4" id="KW-1185">Reference proteome</keyword>
<dbReference type="AlphaFoldDB" id="A0A848G2I7"/>
<dbReference type="Gene3D" id="2.60.40.2020">
    <property type="match status" value="1"/>
</dbReference>
<dbReference type="GO" id="GO:0004869">
    <property type="term" value="F:cysteine-type endopeptidase inhibitor activity"/>
    <property type="evidence" value="ECO:0007669"/>
    <property type="project" value="UniProtKB-KW"/>
</dbReference>
<evidence type="ECO:0000256" key="1">
    <source>
        <dbReference type="ARBA" id="ARBA00022690"/>
    </source>
</evidence>
<keyword evidence="1" id="KW-0646">Protease inhibitor</keyword>
<dbReference type="SUPFAM" id="SSF141066">
    <property type="entry name" value="ICP-like"/>
    <property type="match status" value="1"/>
</dbReference>
<proteinExistence type="predicted"/>
<accession>A0A848G2I7</accession>
<organism evidence="3 4">
    <name type="scientific">Zoogloea dura</name>
    <dbReference type="NCBI Taxonomy" id="2728840"/>
    <lineage>
        <taxon>Bacteria</taxon>
        <taxon>Pseudomonadati</taxon>
        <taxon>Pseudomonadota</taxon>
        <taxon>Betaproteobacteria</taxon>
        <taxon>Rhodocyclales</taxon>
        <taxon>Zoogloeaceae</taxon>
        <taxon>Zoogloea</taxon>
    </lineage>
</organism>
<protein>
    <submittedName>
        <fullName evidence="3">Protease inhibitor I42 family protein</fullName>
    </submittedName>
</protein>
<dbReference type="Proteomes" id="UP000580043">
    <property type="component" value="Unassembled WGS sequence"/>
</dbReference>